<evidence type="ECO:0000313" key="2">
    <source>
        <dbReference type="Proteomes" id="UP001591681"/>
    </source>
</evidence>
<dbReference type="Proteomes" id="UP001591681">
    <property type="component" value="Unassembled WGS sequence"/>
</dbReference>
<dbReference type="Gene3D" id="3.40.50.300">
    <property type="entry name" value="P-loop containing nucleotide triphosphate hydrolases"/>
    <property type="match status" value="1"/>
</dbReference>
<dbReference type="PANTHER" id="PTHR14241">
    <property type="entry name" value="INTERFERON-INDUCED PROTEIN 44"/>
    <property type="match status" value="1"/>
</dbReference>
<accession>A0ABD1KRC5</accession>
<name>A0ABD1KRC5_9TELE</name>
<proteinExistence type="predicted"/>
<dbReference type="SUPFAM" id="SSF52540">
    <property type="entry name" value="P-loop containing nucleoside triphosphate hydrolases"/>
    <property type="match status" value="1"/>
</dbReference>
<organism evidence="1 2">
    <name type="scientific">Coilia grayii</name>
    <name type="common">Gray's grenadier anchovy</name>
    <dbReference type="NCBI Taxonomy" id="363190"/>
    <lineage>
        <taxon>Eukaryota</taxon>
        <taxon>Metazoa</taxon>
        <taxon>Chordata</taxon>
        <taxon>Craniata</taxon>
        <taxon>Vertebrata</taxon>
        <taxon>Euteleostomi</taxon>
        <taxon>Actinopterygii</taxon>
        <taxon>Neopterygii</taxon>
        <taxon>Teleostei</taxon>
        <taxon>Clupei</taxon>
        <taxon>Clupeiformes</taxon>
        <taxon>Clupeoidei</taxon>
        <taxon>Engraulidae</taxon>
        <taxon>Coilinae</taxon>
        <taxon>Coilia</taxon>
    </lineage>
</organism>
<evidence type="ECO:0008006" key="3">
    <source>
        <dbReference type="Google" id="ProtNLM"/>
    </source>
</evidence>
<dbReference type="PANTHER" id="PTHR14241:SF1">
    <property type="entry name" value="INTERFERON-INDUCED PROTEIN 44-RELATED"/>
    <property type="match status" value="1"/>
</dbReference>
<reference evidence="1 2" key="1">
    <citation type="submission" date="2024-09" db="EMBL/GenBank/DDBJ databases">
        <title>A chromosome-level genome assembly of Gray's grenadier anchovy, Coilia grayii.</title>
        <authorList>
            <person name="Fu Z."/>
        </authorList>
    </citation>
    <scope>NUCLEOTIDE SEQUENCE [LARGE SCALE GENOMIC DNA]</scope>
    <source>
        <strain evidence="1">G4</strain>
        <tissue evidence="1">Muscle</tissue>
    </source>
</reference>
<dbReference type="EMBL" id="JBHFQA010000003">
    <property type="protein sequence ID" value="KAL2101725.1"/>
    <property type="molecule type" value="Genomic_DNA"/>
</dbReference>
<keyword evidence="2" id="KW-1185">Reference proteome</keyword>
<comment type="caution">
    <text evidence="1">The sequence shown here is derived from an EMBL/GenBank/DDBJ whole genome shotgun (WGS) entry which is preliminary data.</text>
</comment>
<sequence>MQLPYVHRKREMIQELRNLKISNPEVQRLHILLHGPIGGGKSSFISSIESVFKGRMAQGALADAMGAGTSFTKKFHIKKFRDGKSGNFLPFVISDIMGLENTNKAGAHIDDITQALKGHLKDGYCFNSVGRLPEGENFYNSSPTLNDQVHCLVSVLPADRIGMMDTEEVHAVISKLREIRKKASDLKIPQVVLMTMVDNTCPQVKEDLKNIYRSKKIKGKMQECTNKLGVPMNFVYPVKNYHEEGELHNDIDILLLSALKNIVNFANDHVEEMLDA</sequence>
<protein>
    <recommendedName>
        <fullName evidence="3">Interferon-induced protein 44-like</fullName>
    </recommendedName>
</protein>
<gene>
    <name evidence="1" type="ORF">ACEWY4_003486</name>
</gene>
<evidence type="ECO:0000313" key="1">
    <source>
        <dbReference type="EMBL" id="KAL2101725.1"/>
    </source>
</evidence>
<dbReference type="InterPro" id="IPR027417">
    <property type="entry name" value="P-loop_NTPase"/>
</dbReference>
<dbReference type="AlphaFoldDB" id="A0ABD1KRC5"/>